<reference evidence="6" key="1">
    <citation type="submission" date="2016-11" db="UniProtKB">
        <authorList>
            <consortium name="WormBaseParasite"/>
        </authorList>
    </citation>
    <scope>IDENTIFICATION</scope>
</reference>
<feature type="transmembrane region" description="Helical" evidence="1">
    <location>
        <begin position="142"/>
        <end position="163"/>
    </location>
</feature>
<dbReference type="Pfam" id="PF10318">
    <property type="entry name" value="7TM_GPCR_Srh"/>
    <property type="match status" value="1"/>
</dbReference>
<dbReference type="EMBL" id="CAJFDI010000003">
    <property type="protein sequence ID" value="CAD5223080.1"/>
    <property type="molecule type" value="Genomic_DNA"/>
</dbReference>
<dbReference type="InterPro" id="IPR019422">
    <property type="entry name" value="7TM_GPCR_serpentine_rcpt_Srh"/>
</dbReference>
<dbReference type="Proteomes" id="UP000659654">
    <property type="component" value="Unassembled WGS sequence"/>
</dbReference>
<organism evidence="4 6">
    <name type="scientific">Bursaphelenchus xylophilus</name>
    <name type="common">Pinewood nematode worm</name>
    <name type="synonym">Aphelenchoides xylophilus</name>
    <dbReference type="NCBI Taxonomy" id="6326"/>
    <lineage>
        <taxon>Eukaryota</taxon>
        <taxon>Metazoa</taxon>
        <taxon>Ecdysozoa</taxon>
        <taxon>Nematoda</taxon>
        <taxon>Chromadorea</taxon>
        <taxon>Rhabditida</taxon>
        <taxon>Tylenchina</taxon>
        <taxon>Tylenchomorpha</taxon>
        <taxon>Aphelenchoidea</taxon>
        <taxon>Aphelenchoididae</taxon>
        <taxon>Bursaphelenchus</taxon>
    </lineage>
</organism>
<dbReference type="WBParaSite" id="BXY_0624200.1">
    <property type="protein sequence ID" value="BXY_0624200.1"/>
    <property type="gene ID" value="BXY_0624200"/>
</dbReference>
<feature type="transmembrane region" description="Helical" evidence="1">
    <location>
        <begin position="195"/>
        <end position="225"/>
    </location>
</feature>
<evidence type="ECO:0000256" key="1">
    <source>
        <dbReference type="SAM" id="Phobius"/>
    </source>
</evidence>
<dbReference type="OrthoDB" id="5869821at2759"/>
<feature type="transmembrane region" description="Helical" evidence="1">
    <location>
        <begin position="282"/>
        <end position="307"/>
    </location>
</feature>
<accession>A0A1I7RZS0</accession>
<dbReference type="AlphaFoldDB" id="A0A1I7RZS0"/>
<evidence type="ECO:0000313" key="6">
    <source>
        <dbReference type="WBParaSite" id="BXY_0624200.1"/>
    </source>
</evidence>
<dbReference type="PANTHER" id="PTHR46891">
    <property type="entry name" value="SERPENTINE RECEPTOR, CLASS H-RELATED"/>
    <property type="match status" value="1"/>
</dbReference>
<feature type="transmembrane region" description="Helical" evidence="1">
    <location>
        <begin position="99"/>
        <end position="121"/>
    </location>
</feature>
<keyword evidence="5" id="KW-1185">Reference proteome</keyword>
<protein>
    <submittedName>
        <fullName evidence="2">(pine wood nematode) hypothetical protein</fullName>
    </submittedName>
</protein>
<feature type="transmembrane region" description="Helical" evidence="1">
    <location>
        <begin position="245"/>
        <end position="276"/>
    </location>
</feature>
<feature type="transmembrane region" description="Helical" evidence="1">
    <location>
        <begin position="20"/>
        <end position="43"/>
    </location>
</feature>
<evidence type="ECO:0000313" key="3">
    <source>
        <dbReference type="EMBL" id="CAG9111655.1"/>
    </source>
</evidence>
<dbReference type="Proteomes" id="UP000095284">
    <property type="component" value="Unplaced"/>
</dbReference>
<dbReference type="EMBL" id="CAJFCV020000003">
    <property type="protein sequence ID" value="CAG9111655.1"/>
    <property type="molecule type" value="Genomic_DNA"/>
</dbReference>
<keyword evidence="1" id="KW-0812">Transmembrane</keyword>
<keyword evidence="1" id="KW-0472">Membrane</keyword>
<evidence type="ECO:0000313" key="5">
    <source>
        <dbReference type="Proteomes" id="UP000659654"/>
    </source>
</evidence>
<evidence type="ECO:0000313" key="2">
    <source>
        <dbReference type="EMBL" id="CAD5223080.1"/>
    </source>
</evidence>
<gene>
    <name evidence="2" type="ORF">BXYJ_LOCUS7800</name>
</gene>
<evidence type="ECO:0000313" key="4">
    <source>
        <dbReference type="Proteomes" id="UP000095284"/>
    </source>
</evidence>
<dbReference type="Proteomes" id="UP000582659">
    <property type="component" value="Unassembled WGS sequence"/>
</dbReference>
<reference evidence="3" key="2">
    <citation type="submission" date="2020-08" db="EMBL/GenBank/DDBJ databases">
        <authorList>
            <person name="Kikuchi T."/>
        </authorList>
    </citation>
    <scope>NUCLEOTIDE SEQUENCE</scope>
    <source>
        <strain evidence="2">Ka4C1</strain>
    </source>
</reference>
<proteinExistence type="predicted"/>
<name>A0A1I7RZS0_BURXY</name>
<sequence>MTMHNFTQTEPVNPTIDSAAMLTLNVAMLLEVAIVPLLIHLVVHHSSHIQHYKYFLLNNIGWCFLLTTTLWASKIHFHFPAPCVHFEPVFSTDYFNSTVYLYVFIIGVVNVLASMACTIIYRLSHAQNSRNARFFESRKHAYIAFAVFQLCSSLTFMGLLRAIQITDPVEAREELFLRLPYLAEMPYPFICVRSGFIAILISFGAAVMLVVIAVIGTVMLAVLYYKLKANRAALTERTARLQFMLFYALTIQIVNYYVLELFPMIFDCVGLTFGYAHGEATMLIVEALISIHSIVDYLCIIFFITPYRRAVGKMCRRMVGMQINPRRPSMFSSETVEIKKEDMRRGSTYAKMGNF</sequence>
<keyword evidence="1" id="KW-1133">Transmembrane helix</keyword>
<feature type="transmembrane region" description="Helical" evidence="1">
    <location>
        <begin position="55"/>
        <end position="79"/>
    </location>
</feature>